<evidence type="ECO:0000256" key="4">
    <source>
        <dbReference type="ARBA" id="ARBA00023136"/>
    </source>
</evidence>
<dbReference type="PANTHER" id="PTHR36777">
    <property type="entry name" value="EXPRESSED PROTEIN"/>
    <property type="match status" value="1"/>
</dbReference>
<proteinExistence type="predicted"/>
<dbReference type="EMBL" id="OOIL02005823">
    <property type="protein sequence ID" value="VFQ95893.1"/>
    <property type="molecule type" value="Genomic_DNA"/>
</dbReference>
<organism evidence="7 8">
    <name type="scientific">Cuscuta campestris</name>
    <dbReference type="NCBI Taxonomy" id="132261"/>
    <lineage>
        <taxon>Eukaryota</taxon>
        <taxon>Viridiplantae</taxon>
        <taxon>Streptophyta</taxon>
        <taxon>Embryophyta</taxon>
        <taxon>Tracheophyta</taxon>
        <taxon>Spermatophyta</taxon>
        <taxon>Magnoliopsida</taxon>
        <taxon>eudicotyledons</taxon>
        <taxon>Gunneridae</taxon>
        <taxon>Pentapetalae</taxon>
        <taxon>asterids</taxon>
        <taxon>lamiids</taxon>
        <taxon>Solanales</taxon>
        <taxon>Convolvulaceae</taxon>
        <taxon>Cuscuteae</taxon>
        <taxon>Cuscuta</taxon>
        <taxon>Cuscuta subgen. Grammica</taxon>
        <taxon>Cuscuta sect. Cleistogrammica</taxon>
    </lineage>
</organism>
<comment type="subcellular location">
    <subcellularLocation>
        <location evidence="1">Membrane</location>
        <topology evidence="1">Multi-pass membrane protein</topology>
    </subcellularLocation>
</comment>
<feature type="transmembrane region" description="Helical" evidence="5">
    <location>
        <begin position="288"/>
        <end position="305"/>
    </location>
</feature>
<dbReference type="Proteomes" id="UP000595140">
    <property type="component" value="Unassembled WGS sequence"/>
</dbReference>
<evidence type="ECO:0000256" key="3">
    <source>
        <dbReference type="ARBA" id="ARBA00022989"/>
    </source>
</evidence>
<feature type="transmembrane region" description="Helical" evidence="5">
    <location>
        <begin position="51"/>
        <end position="75"/>
    </location>
</feature>
<keyword evidence="2 5" id="KW-0812">Transmembrane</keyword>
<gene>
    <name evidence="7" type="ORF">CCAM_LOCUS37669</name>
</gene>
<dbReference type="SUPFAM" id="SSF111352">
    <property type="entry name" value="Ammonium transporter"/>
    <property type="match status" value="1"/>
</dbReference>
<evidence type="ECO:0000259" key="6">
    <source>
        <dbReference type="Pfam" id="PF00909"/>
    </source>
</evidence>
<dbReference type="GO" id="GO:0008519">
    <property type="term" value="F:ammonium channel activity"/>
    <property type="evidence" value="ECO:0007669"/>
    <property type="project" value="InterPro"/>
</dbReference>
<sequence>MPTWHPNLNHSLLLSPLSSNASSSRLFYFIYNEFNSVSDKFADTGRTVDTSFLLFSAYLVFAMQLGFAMLCAGSVRAKNTMIIMLTNVIDAAAGRLFYFLFAFAFVFGGPSNSFIGTHNFGLSGFPSESPATVGRALPDLTGIFYSDMGLLILQNPGPGLAGHMQMASMASIRTDVYLSPYSYPALPSLCKSHLLSPNPISWPKKTERIALSFNNLKSRRNHLRPSVFAAQSNFIRVARTVWNVGKHGIEVGANMVPDSIPRPIASVSVAAAALTLALFALKSFLSTVFFGLGVMGVVYFAFLALNKDERPTGNGAATSADDSLEEARRIMEKYK</sequence>
<dbReference type="GO" id="GO:0016020">
    <property type="term" value="C:membrane"/>
    <property type="evidence" value="ECO:0007669"/>
    <property type="project" value="UniProtKB-SubCell"/>
</dbReference>
<evidence type="ECO:0000256" key="1">
    <source>
        <dbReference type="ARBA" id="ARBA00004141"/>
    </source>
</evidence>
<dbReference type="Pfam" id="PF00909">
    <property type="entry name" value="Ammonium_transp"/>
    <property type="match status" value="1"/>
</dbReference>
<evidence type="ECO:0000313" key="8">
    <source>
        <dbReference type="Proteomes" id="UP000595140"/>
    </source>
</evidence>
<dbReference type="PANTHER" id="PTHR36777:SF2">
    <property type="entry name" value="EXPRESSED PROTEIN"/>
    <property type="match status" value="1"/>
</dbReference>
<keyword evidence="4 5" id="KW-0472">Membrane</keyword>
<evidence type="ECO:0000256" key="5">
    <source>
        <dbReference type="SAM" id="Phobius"/>
    </source>
</evidence>
<dbReference type="OrthoDB" id="534175at2759"/>
<reference evidence="7 8" key="1">
    <citation type="submission" date="2018-04" db="EMBL/GenBank/DDBJ databases">
        <authorList>
            <person name="Vogel A."/>
        </authorList>
    </citation>
    <scope>NUCLEOTIDE SEQUENCE [LARGE SCALE GENOMIC DNA]</scope>
</reference>
<protein>
    <recommendedName>
        <fullName evidence="6">Ammonium transporter AmtB-like domain-containing protein</fullName>
    </recommendedName>
</protein>
<evidence type="ECO:0000313" key="7">
    <source>
        <dbReference type="EMBL" id="VFQ95893.1"/>
    </source>
</evidence>
<feature type="domain" description="Ammonium transporter AmtB-like" evidence="6">
    <location>
        <begin position="52"/>
        <end position="128"/>
    </location>
</feature>
<keyword evidence="8" id="KW-1185">Reference proteome</keyword>
<name>A0A484N456_9ASTE</name>
<dbReference type="AlphaFoldDB" id="A0A484N456"/>
<evidence type="ECO:0000256" key="2">
    <source>
        <dbReference type="ARBA" id="ARBA00022692"/>
    </source>
</evidence>
<dbReference type="InterPro" id="IPR024041">
    <property type="entry name" value="NH4_transpt_AmtB-like_dom"/>
</dbReference>
<keyword evidence="3 5" id="KW-1133">Transmembrane helix</keyword>
<feature type="transmembrane region" description="Helical" evidence="5">
    <location>
        <begin position="96"/>
        <end position="115"/>
    </location>
</feature>
<accession>A0A484N456</accession>
<dbReference type="InterPro" id="IPR029020">
    <property type="entry name" value="Ammonium/urea_transptr"/>
</dbReference>
<dbReference type="Gene3D" id="1.10.3430.10">
    <property type="entry name" value="Ammonium transporter AmtB like domains"/>
    <property type="match status" value="1"/>
</dbReference>